<sequence>MSSVQITVFPEGRESIRYLSIEEDKATNEINDSPSLESSEEMTTDTLLLRIFKKLITESEEDKAAKMIYHDYPFEKRFKEKILAVIEADKAVNAISSLLGLLDKLAIEDFDAAKESTFEEYYERSDIDVDYYGESIEIGAKNVTPKDFKKILNQGIYELLEWISYTKLRNIKKITVGGFGIVYKGVWLDGLISHWDYEKQDWKRVTHELNE</sequence>
<dbReference type="HOGENOM" id="CLU_1305423_0_0_1"/>
<organism evidence="1">
    <name type="scientific">Rhizophagus irregularis (strain DAOM 181602 / DAOM 197198 / MUCL 43194)</name>
    <name type="common">Arbuscular mycorrhizal fungus</name>
    <name type="synonym">Glomus intraradices</name>
    <dbReference type="NCBI Taxonomy" id="747089"/>
    <lineage>
        <taxon>Eukaryota</taxon>
        <taxon>Fungi</taxon>
        <taxon>Fungi incertae sedis</taxon>
        <taxon>Mucoromycota</taxon>
        <taxon>Glomeromycotina</taxon>
        <taxon>Glomeromycetes</taxon>
        <taxon>Glomerales</taxon>
        <taxon>Glomeraceae</taxon>
        <taxon>Rhizophagus</taxon>
    </lineage>
</organism>
<proteinExistence type="predicted"/>
<dbReference type="AlphaFoldDB" id="U9T761"/>
<reference evidence="1" key="1">
    <citation type="submission" date="2013-07" db="EMBL/GenBank/DDBJ databases">
        <title>The genome of an arbuscular mycorrhizal fungus provides insights into the evolution of the oldest plant symbiosis.</title>
        <authorList>
            <consortium name="DOE Joint Genome Institute"/>
            <person name="Tisserant E."/>
            <person name="Malbreil M."/>
            <person name="Kuo A."/>
            <person name="Kohler A."/>
            <person name="Symeonidi A."/>
            <person name="Balestrini R."/>
            <person name="Charron P."/>
            <person name="Duensing N."/>
            <person name="Frei-dit-Frey N."/>
            <person name="Gianinazzi-Pearson V."/>
            <person name="Gilbert B."/>
            <person name="Handa Y."/>
            <person name="Hijri M."/>
            <person name="Kaul R."/>
            <person name="Kawaguchi M."/>
            <person name="Krajinski F."/>
            <person name="Lammers P."/>
            <person name="Lapierre D."/>
            <person name="Masclaux F.G."/>
            <person name="Murat C."/>
            <person name="Morin E."/>
            <person name="Ndikumana S."/>
            <person name="Pagni M."/>
            <person name="Petitpierre D."/>
            <person name="Requena N."/>
            <person name="Rosikiewicz P."/>
            <person name="Riley R."/>
            <person name="Saito K."/>
            <person name="San Clemente H."/>
            <person name="Shapiro H."/>
            <person name="van Tuinen D."/>
            <person name="Becard G."/>
            <person name="Bonfante P."/>
            <person name="Paszkowski U."/>
            <person name="Shachar-Hill Y."/>
            <person name="Young J.P."/>
            <person name="Sanders I.R."/>
            <person name="Henrissat B."/>
            <person name="Rensing S.A."/>
            <person name="Grigoriev I.V."/>
            <person name="Corradi N."/>
            <person name="Roux C."/>
            <person name="Martin F."/>
        </authorList>
    </citation>
    <scope>NUCLEOTIDE SEQUENCE</scope>
    <source>
        <strain evidence="1">DAOM 197198</strain>
    </source>
</reference>
<evidence type="ECO:0008006" key="2">
    <source>
        <dbReference type="Google" id="ProtNLM"/>
    </source>
</evidence>
<dbReference type="VEuPathDB" id="FungiDB:RhiirFUN_025491"/>
<dbReference type="EMBL" id="KI295165">
    <property type="protein sequence ID" value="ESA03252.1"/>
    <property type="molecule type" value="Genomic_DNA"/>
</dbReference>
<name>U9T761_RHIID</name>
<accession>U9T761</accession>
<gene>
    <name evidence="1" type="ORF">GLOINDRAFT_5738</name>
</gene>
<evidence type="ECO:0000313" key="1">
    <source>
        <dbReference type="EMBL" id="ESA03252.1"/>
    </source>
</evidence>
<protein>
    <recommendedName>
        <fullName evidence="2">Protein kinase domain-containing protein</fullName>
    </recommendedName>
</protein>